<evidence type="ECO:0000313" key="2">
    <source>
        <dbReference type="EMBL" id="KRH25701.1"/>
    </source>
</evidence>
<organism evidence="2">
    <name type="scientific">Glycine max</name>
    <name type="common">Soybean</name>
    <name type="synonym">Glycine hispida</name>
    <dbReference type="NCBI Taxonomy" id="3847"/>
    <lineage>
        <taxon>Eukaryota</taxon>
        <taxon>Viridiplantae</taxon>
        <taxon>Streptophyta</taxon>
        <taxon>Embryophyta</taxon>
        <taxon>Tracheophyta</taxon>
        <taxon>Spermatophyta</taxon>
        <taxon>Magnoliopsida</taxon>
        <taxon>eudicotyledons</taxon>
        <taxon>Gunneridae</taxon>
        <taxon>Pentapetalae</taxon>
        <taxon>rosids</taxon>
        <taxon>fabids</taxon>
        <taxon>Fabales</taxon>
        <taxon>Fabaceae</taxon>
        <taxon>Papilionoideae</taxon>
        <taxon>50 kb inversion clade</taxon>
        <taxon>NPAAA clade</taxon>
        <taxon>indigoferoid/millettioid clade</taxon>
        <taxon>Phaseoleae</taxon>
        <taxon>Glycine</taxon>
        <taxon>Glycine subgen. Soja</taxon>
    </lineage>
</organism>
<name>K7LUD3_SOYBN</name>
<dbReference type="EMBL" id="CM000845">
    <property type="protein sequence ID" value="KRH25701.1"/>
    <property type="molecule type" value="Genomic_DNA"/>
</dbReference>
<reference evidence="2" key="3">
    <citation type="submission" date="2018-07" db="EMBL/GenBank/DDBJ databases">
        <title>WGS assembly of Glycine max.</title>
        <authorList>
            <person name="Schmutz J."/>
            <person name="Cannon S."/>
            <person name="Schlueter J."/>
            <person name="Ma J."/>
            <person name="Mitros T."/>
            <person name="Nelson W."/>
            <person name="Hyten D."/>
            <person name="Song Q."/>
            <person name="Thelen J."/>
            <person name="Cheng J."/>
            <person name="Xu D."/>
            <person name="Hellsten U."/>
            <person name="May G."/>
            <person name="Yu Y."/>
            <person name="Sakurai T."/>
            <person name="Umezawa T."/>
            <person name="Bhattacharyya M."/>
            <person name="Sandhu D."/>
            <person name="Valliyodan B."/>
            <person name="Lindquist E."/>
            <person name="Peto M."/>
            <person name="Grant D."/>
            <person name="Shu S."/>
            <person name="Goodstein D."/>
            <person name="Barry K."/>
            <person name="Futrell-Griggs M."/>
            <person name="Abernathy B."/>
            <person name="Du J."/>
            <person name="Tian Z."/>
            <person name="Zhu L."/>
            <person name="Gill N."/>
            <person name="Joshi T."/>
            <person name="Libault M."/>
            <person name="Sethuraman A."/>
            <person name="Zhang X."/>
            <person name="Shinozaki K."/>
            <person name="Nguyen H."/>
            <person name="Wing R."/>
            <person name="Cregan P."/>
            <person name="Specht J."/>
            <person name="Grimwood J."/>
            <person name="Rokhsar D."/>
            <person name="Stacey G."/>
            <person name="Shoemaker R."/>
            <person name="Jackson S."/>
        </authorList>
    </citation>
    <scope>NUCLEOTIDE SEQUENCE</scope>
    <source>
        <tissue evidence="2">Callus</tissue>
    </source>
</reference>
<dbReference type="SMR" id="K7LUD3"/>
<dbReference type="AlphaFoldDB" id="K7LUD3"/>
<feature type="transmembrane region" description="Helical" evidence="1">
    <location>
        <begin position="35"/>
        <end position="60"/>
    </location>
</feature>
<reference evidence="3" key="2">
    <citation type="submission" date="2018-02" db="UniProtKB">
        <authorList>
            <consortium name="EnsemblPlants"/>
        </authorList>
    </citation>
    <scope>IDENTIFICATION</scope>
    <source>
        <strain evidence="3">Williams 82</strain>
    </source>
</reference>
<dbReference type="Gramene" id="KRH25701">
    <property type="protein sequence ID" value="KRH25701"/>
    <property type="gene ID" value="GLYMA_12G121900"/>
</dbReference>
<feature type="transmembrane region" description="Helical" evidence="1">
    <location>
        <begin position="7"/>
        <end position="29"/>
    </location>
</feature>
<dbReference type="Proteomes" id="UP000008827">
    <property type="component" value="Chromosome 12"/>
</dbReference>
<keyword evidence="1" id="KW-0812">Transmembrane</keyword>
<keyword evidence="4" id="KW-1185">Reference proteome</keyword>
<gene>
    <name evidence="2" type="ORF">GLYMA_12G121900</name>
</gene>
<protein>
    <submittedName>
        <fullName evidence="2 3">Uncharacterized protein</fullName>
    </submittedName>
</protein>
<evidence type="ECO:0000256" key="1">
    <source>
        <dbReference type="SAM" id="Phobius"/>
    </source>
</evidence>
<dbReference type="EnsemblPlants" id="KRH25701">
    <property type="protein sequence ID" value="KRH25701"/>
    <property type="gene ID" value="GLYMA_12G121900"/>
</dbReference>
<keyword evidence="1" id="KW-1133">Transmembrane helix</keyword>
<dbReference type="InParanoid" id="K7LUD3"/>
<accession>K7LUD3</accession>
<dbReference type="PaxDb" id="3847-GLYMA12G14250.1"/>
<evidence type="ECO:0000313" key="4">
    <source>
        <dbReference type="Proteomes" id="UP000008827"/>
    </source>
</evidence>
<dbReference type="HOGENOM" id="CLU_2908609_0_0_1"/>
<reference evidence="2 3" key="1">
    <citation type="journal article" date="2010" name="Nature">
        <title>Genome sequence of the palaeopolyploid soybean.</title>
        <authorList>
            <person name="Schmutz J."/>
            <person name="Cannon S.B."/>
            <person name="Schlueter J."/>
            <person name="Ma J."/>
            <person name="Mitros T."/>
            <person name="Nelson W."/>
            <person name="Hyten D.L."/>
            <person name="Song Q."/>
            <person name="Thelen J.J."/>
            <person name="Cheng J."/>
            <person name="Xu D."/>
            <person name="Hellsten U."/>
            <person name="May G.D."/>
            <person name="Yu Y."/>
            <person name="Sakurai T."/>
            <person name="Umezawa T."/>
            <person name="Bhattacharyya M.K."/>
            <person name="Sandhu D."/>
            <person name="Valliyodan B."/>
            <person name="Lindquist E."/>
            <person name="Peto M."/>
            <person name="Grant D."/>
            <person name="Shu S."/>
            <person name="Goodstein D."/>
            <person name="Barry K."/>
            <person name="Futrell-Griggs M."/>
            <person name="Abernathy B."/>
            <person name="Du J."/>
            <person name="Tian Z."/>
            <person name="Zhu L."/>
            <person name="Gill N."/>
            <person name="Joshi T."/>
            <person name="Libault M."/>
            <person name="Sethuraman A."/>
            <person name="Zhang X.-C."/>
            <person name="Shinozaki K."/>
            <person name="Nguyen H.T."/>
            <person name="Wing R.A."/>
            <person name="Cregan P."/>
            <person name="Specht J."/>
            <person name="Grimwood J."/>
            <person name="Rokhsar D."/>
            <person name="Stacey G."/>
            <person name="Shoemaker R.C."/>
            <person name="Jackson S.A."/>
        </authorList>
    </citation>
    <scope>NUCLEOTIDE SEQUENCE</scope>
    <source>
        <strain evidence="3">cv. Williams 82</strain>
        <tissue evidence="2">Callus</tissue>
    </source>
</reference>
<keyword evidence="1" id="KW-0472">Membrane</keyword>
<evidence type="ECO:0000313" key="3">
    <source>
        <dbReference type="EnsemblPlants" id="KRH25701"/>
    </source>
</evidence>
<proteinExistence type="predicted"/>
<sequence length="62" mass="7134">MLGKSLYTCFGAYVGDVGWIVYCFCYFVYGDIPVLFVFIFYLCFFCLLFYVTLFTGGVLADQ</sequence>